<comment type="similarity">
    <text evidence="1">Belongs to the sigma-70 factor family. ECF subfamily.</text>
</comment>
<dbReference type="RefSeq" id="WP_218473514.1">
    <property type="nucleotide sequence ID" value="NZ_BAABJN010000009.1"/>
</dbReference>
<dbReference type="Pfam" id="PF04542">
    <property type="entry name" value="Sigma70_r2"/>
    <property type="match status" value="1"/>
</dbReference>
<reference evidence="8 9" key="1">
    <citation type="submission" date="2021-07" db="EMBL/GenBank/DDBJ databases">
        <title>Whole Genome Sequence of Nocardia Iowensis.</title>
        <authorList>
            <person name="Lamm A."/>
            <person name="Collins-Fairclough A.M."/>
            <person name="Bunk B."/>
            <person name="Sproer C."/>
        </authorList>
    </citation>
    <scope>NUCLEOTIDE SEQUENCE [LARGE SCALE GENOMIC DNA]</scope>
    <source>
        <strain evidence="8 9">NRRL 5646</strain>
    </source>
</reference>
<dbReference type="InterPro" id="IPR013249">
    <property type="entry name" value="RNA_pol_sigma70_r4_t2"/>
</dbReference>
<protein>
    <submittedName>
        <fullName evidence="8">Sigma-70 family RNA polymerase sigma factor</fullName>
    </submittedName>
</protein>
<dbReference type="Pfam" id="PF08281">
    <property type="entry name" value="Sigma70_r4_2"/>
    <property type="match status" value="1"/>
</dbReference>
<keyword evidence="5" id="KW-0804">Transcription</keyword>
<keyword evidence="9" id="KW-1185">Reference proteome</keyword>
<keyword evidence="3" id="KW-0731">Sigma factor</keyword>
<evidence type="ECO:0000259" key="7">
    <source>
        <dbReference type="Pfam" id="PF08281"/>
    </source>
</evidence>
<evidence type="ECO:0000313" key="9">
    <source>
        <dbReference type="Proteomes" id="UP000694257"/>
    </source>
</evidence>
<dbReference type="InterPro" id="IPR014284">
    <property type="entry name" value="RNA_pol_sigma-70_dom"/>
</dbReference>
<keyword evidence="4" id="KW-0238">DNA-binding</keyword>
<dbReference type="PANTHER" id="PTHR30173:SF36">
    <property type="entry name" value="ECF RNA POLYMERASE SIGMA FACTOR SIGJ"/>
    <property type="match status" value="1"/>
</dbReference>
<dbReference type="PANTHER" id="PTHR30173">
    <property type="entry name" value="SIGMA 19 FACTOR"/>
    <property type="match status" value="1"/>
</dbReference>
<gene>
    <name evidence="8" type="ORF">KV110_03875</name>
</gene>
<keyword evidence="2" id="KW-0805">Transcription regulation</keyword>
<feature type="domain" description="RNA polymerase sigma factor 70 region 4 type 2" evidence="7">
    <location>
        <begin position="115"/>
        <end position="161"/>
    </location>
</feature>
<dbReference type="InterPro" id="IPR052704">
    <property type="entry name" value="ECF_Sigma-70_Domain"/>
</dbReference>
<sequence>MVAALLAGLFESHRAHLLSVAYRLTGSVGDAEDAVQESWLRLAGAHQSEIDDLRPWLTTVVSRICLDRLRSAAVRRERYVGQWLPEPVVTSRTPSSRPDPLEAVARKPECRLAAMVVLDTLTPPQRVAFVLHDGLSMSFDEIADILDISADAARELAVEARTAVADTPPPVPDAEHEAAVQCFLTALRSGDLSAVTAALHPDSVVIGDADGTTSTAENILSGADRIARFYLGLVRKYGLDSAEVDPAYNYEFASVNGQLGLVVTADSGRAARVMGFTIRDGLVWGTYDLANPAKLTGIRLG</sequence>
<dbReference type="NCBIfam" id="TIGR02937">
    <property type="entry name" value="sigma70-ECF"/>
    <property type="match status" value="1"/>
</dbReference>
<evidence type="ECO:0000259" key="6">
    <source>
        <dbReference type="Pfam" id="PF04542"/>
    </source>
</evidence>
<dbReference type="EMBL" id="CP078145">
    <property type="protein sequence ID" value="QXN92307.1"/>
    <property type="molecule type" value="Genomic_DNA"/>
</dbReference>
<evidence type="ECO:0000256" key="2">
    <source>
        <dbReference type="ARBA" id="ARBA00023015"/>
    </source>
</evidence>
<dbReference type="NCBIfam" id="NF007214">
    <property type="entry name" value="PRK09636.1"/>
    <property type="match status" value="1"/>
</dbReference>
<feature type="domain" description="RNA polymerase sigma-70 region 2" evidence="6">
    <location>
        <begin position="9"/>
        <end position="73"/>
    </location>
</feature>
<dbReference type="InterPro" id="IPR007627">
    <property type="entry name" value="RNA_pol_sigma70_r2"/>
</dbReference>
<evidence type="ECO:0000256" key="1">
    <source>
        <dbReference type="ARBA" id="ARBA00010641"/>
    </source>
</evidence>
<evidence type="ECO:0000256" key="3">
    <source>
        <dbReference type="ARBA" id="ARBA00023082"/>
    </source>
</evidence>
<name>A0ABX8RTI5_NOCIO</name>
<accession>A0ABX8RTI5</accession>
<evidence type="ECO:0000313" key="8">
    <source>
        <dbReference type="EMBL" id="QXN92307.1"/>
    </source>
</evidence>
<evidence type="ECO:0000256" key="4">
    <source>
        <dbReference type="ARBA" id="ARBA00023125"/>
    </source>
</evidence>
<dbReference type="Proteomes" id="UP000694257">
    <property type="component" value="Chromosome"/>
</dbReference>
<organism evidence="8 9">
    <name type="scientific">Nocardia iowensis</name>
    <dbReference type="NCBI Taxonomy" id="204891"/>
    <lineage>
        <taxon>Bacteria</taxon>
        <taxon>Bacillati</taxon>
        <taxon>Actinomycetota</taxon>
        <taxon>Actinomycetes</taxon>
        <taxon>Mycobacteriales</taxon>
        <taxon>Nocardiaceae</taxon>
        <taxon>Nocardia</taxon>
    </lineage>
</organism>
<proteinExistence type="inferred from homology"/>
<evidence type="ECO:0000256" key="5">
    <source>
        <dbReference type="ARBA" id="ARBA00023163"/>
    </source>
</evidence>